<name>A0A4Y8DF22_9HELO</name>
<feature type="region of interest" description="Disordered" evidence="1">
    <location>
        <begin position="1"/>
        <end position="116"/>
    </location>
</feature>
<dbReference type="EMBL" id="PHWZ01000035">
    <property type="protein sequence ID" value="TEY81038.1"/>
    <property type="molecule type" value="Genomic_DNA"/>
</dbReference>
<feature type="compositionally biased region" description="Polar residues" evidence="1">
    <location>
        <begin position="387"/>
        <end position="405"/>
    </location>
</feature>
<feature type="compositionally biased region" description="Basic and acidic residues" evidence="1">
    <location>
        <begin position="158"/>
        <end position="183"/>
    </location>
</feature>
<feature type="region of interest" description="Disordered" evidence="1">
    <location>
        <begin position="138"/>
        <end position="582"/>
    </location>
</feature>
<feature type="region of interest" description="Disordered" evidence="1">
    <location>
        <begin position="601"/>
        <end position="716"/>
    </location>
</feature>
<feature type="compositionally biased region" description="Polar residues" evidence="1">
    <location>
        <begin position="78"/>
        <end position="88"/>
    </location>
</feature>
<feature type="compositionally biased region" description="Low complexity" evidence="1">
    <location>
        <begin position="436"/>
        <end position="448"/>
    </location>
</feature>
<keyword evidence="3" id="KW-1185">Reference proteome</keyword>
<feature type="compositionally biased region" description="Low complexity" evidence="1">
    <location>
        <begin position="306"/>
        <end position="319"/>
    </location>
</feature>
<accession>A0A4Y8DF22</accession>
<dbReference type="STRING" id="38488.A0A4Y8DF22"/>
<evidence type="ECO:0000313" key="2">
    <source>
        <dbReference type="EMBL" id="TEY81038.1"/>
    </source>
</evidence>
<feature type="compositionally biased region" description="Basic and acidic residues" evidence="1">
    <location>
        <begin position="275"/>
        <end position="290"/>
    </location>
</feature>
<reference evidence="2 3" key="1">
    <citation type="submission" date="2017-11" db="EMBL/GenBank/DDBJ databases">
        <title>Comparative genomics of Botrytis spp.</title>
        <authorList>
            <person name="Valero-Jimenez C.A."/>
            <person name="Tapia P."/>
            <person name="Veloso J."/>
            <person name="Silva-Moreno E."/>
            <person name="Staats M."/>
            <person name="Valdes J.H."/>
            <person name="Van Kan J.A.L."/>
        </authorList>
    </citation>
    <scope>NUCLEOTIDE SEQUENCE [LARGE SCALE GENOMIC DNA]</scope>
    <source>
        <strain evidence="2 3">MUCL2830</strain>
    </source>
</reference>
<feature type="compositionally biased region" description="Basic and acidic residues" evidence="1">
    <location>
        <begin position="535"/>
        <end position="552"/>
    </location>
</feature>
<evidence type="ECO:0000256" key="1">
    <source>
        <dbReference type="SAM" id="MobiDB-lite"/>
    </source>
</evidence>
<dbReference type="AlphaFoldDB" id="A0A4Y8DF22"/>
<feature type="compositionally biased region" description="Low complexity" evidence="1">
    <location>
        <begin position="233"/>
        <end position="264"/>
    </location>
</feature>
<proteinExistence type="predicted"/>
<sequence>MSNIKNLRAMFEQNNKEASVSPPDRGRSSGEYTLFSPGSSTTPPRPLSKVRTSFVTVERSAQQAGQAIQLGLKRQDSNSEPNMASGGSMSRRRTSFSLDEQSHPKETEERKKSISEEFEARKASIMVDELIPESALAETPAFEVSKQIGDSEPTKQTIPERGRELAKPAEIRENPKKSDEEAKPLNTSPPATKANKSPTSKTGPSKTNATAKVSDKTTRTKSATRPAPISTAKSSSTPKISPRISSPPKSSKPAPRTPTTPTGPGKDGKLQNSKTPEKKPVVTAKTPDKKPAKKTSSNSLTPSVGARASSKPRSASRPAVKNRIPPSPPQSGLSKPKARSPTRPVQLPASLLAPTASSGSKGATSAPTARQTQSRASGAIKSEAAPRSQSRAGSAPRSSGTTAKSSHPPVSRSASQVKKGTTRPSLGLSSTLQRKSSAGSLPPASAPLVEDGFLSRMMRPTASSASKSTDKSPPPKRSLSTKRPSSSLGHSKVRDTKTASQAIQKVTRPITTKAPVAKSTAPAAKTGAKTVPKKKSTDLPKQEAKQQNKETESPEVEATPMESDVPSAGDATTEKSEETIVQPVVEEKVVEEKATAAPVVEEEKIDAPVAQTEAAVAEEPKEDVEAAVIPEPKEEVEAVVVPEQKEEIVVSEPVVDEAAPSSEVVVAEQPSTSSNENEAETEQIQDTPSSDEPSKVDAQVAANPEDDDDPEDAAARAEIARINAEMMAALNSSE</sequence>
<feature type="compositionally biased region" description="Basic and acidic residues" evidence="1">
    <location>
        <begin position="100"/>
        <end position="116"/>
    </location>
</feature>
<comment type="caution">
    <text evidence="2">The sequence shown here is derived from an EMBL/GenBank/DDBJ whole genome shotgun (WGS) entry which is preliminary data.</text>
</comment>
<dbReference type="Proteomes" id="UP000297299">
    <property type="component" value="Unassembled WGS sequence"/>
</dbReference>
<dbReference type="OrthoDB" id="3600083at2759"/>
<feature type="compositionally biased region" description="Polar residues" evidence="1">
    <location>
        <begin position="412"/>
        <end position="435"/>
    </location>
</feature>
<gene>
    <name evidence="2" type="ORF">BOTCAL_0035g00330</name>
</gene>
<protein>
    <recommendedName>
        <fullName evidence="4">Mucin-7</fullName>
    </recommendedName>
</protein>
<feature type="compositionally biased region" description="Low complexity" evidence="1">
    <location>
        <begin position="61"/>
        <end position="72"/>
    </location>
</feature>
<feature type="compositionally biased region" description="Low complexity" evidence="1">
    <location>
        <begin position="353"/>
        <end position="369"/>
    </location>
</feature>
<feature type="compositionally biased region" description="Polar residues" evidence="1">
    <location>
        <begin position="185"/>
        <end position="211"/>
    </location>
</feature>
<evidence type="ECO:0000313" key="3">
    <source>
        <dbReference type="Proteomes" id="UP000297299"/>
    </source>
</evidence>
<evidence type="ECO:0008006" key="4">
    <source>
        <dbReference type="Google" id="ProtNLM"/>
    </source>
</evidence>
<organism evidence="2 3">
    <name type="scientific">Botryotinia calthae</name>
    <dbReference type="NCBI Taxonomy" id="38488"/>
    <lineage>
        <taxon>Eukaryota</taxon>
        <taxon>Fungi</taxon>
        <taxon>Dikarya</taxon>
        <taxon>Ascomycota</taxon>
        <taxon>Pezizomycotina</taxon>
        <taxon>Leotiomycetes</taxon>
        <taxon>Helotiales</taxon>
        <taxon>Sclerotiniaceae</taxon>
        <taxon>Botryotinia</taxon>
    </lineage>
</organism>